<dbReference type="FunFam" id="2.60.40.1120:FF:000003">
    <property type="entry name" value="Outer membrane protein Omp121"/>
    <property type="match status" value="1"/>
</dbReference>
<dbReference type="PROSITE" id="PS52016">
    <property type="entry name" value="TONB_DEPENDENT_REC_3"/>
    <property type="match status" value="1"/>
</dbReference>
<dbReference type="Proteomes" id="UP000588604">
    <property type="component" value="Unassembled WGS sequence"/>
</dbReference>
<dbReference type="Gene3D" id="2.60.40.1120">
    <property type="entry name" value="Carboxypeptidase-like, regulatory domain"/>
    <property type="match status" value="1"/>
</dbReference>
<evidence type="ECO:0000256" key="7">
    <source>
        <dbReference type="ARBA" id="ARBA00023237"/>
    </source>
</evidence>
<keyword evidence="13" id="KW-1185">Reference proteome</keyword>
<dbReference type="AlphaFoldDB" id="A0A841MJ53"/>
<dbReference type="SUPFAM" id="SSF56935">
    <property type="entry name" value="Porins"/>
    <property type="match status" value="1"/>
</dbReference>
<name>A0A841MJ53_9BACT</name>
<dbReference type="GO" id="GO:0009279">
    <property type="term" value="C:cell outer membrane"/>
    <property type="evidence" value="ECO:0007669"/>
    <property type="project" value="UniProtKB-SubCell"/>
</dbReference>
<dbReference type="InterPro" id="IPR012910">
    <property type="entry name" value="Plug_dom"/>
</dbReference>
<dbReference type="FunFam" id="2.170.130.10:FF:000008">
    <property type="entry name" value="SusC/RagA family TonB-linked outer membrane protein"/>
    <property type="match status" value="1"/>
</dbReference>
<evidence type="ECO:0000313" key="12">
    <source>
        <dbReference type="EMBL" id="MBB6327410.1"/>
    </source>
</evidence>
<sequence length="1124" mass="124873">MKKVILLHALAMSKKILYIFFIQCLSMSLLFANDGNAQIKKIDEVQLNLNLINVSPIDAFYAIEKETDFNFVYTSKELKGAPLVTIQSNKSVYDLLIDFSKQTGLQFKQVNNNIHVRKADELEGSSVKIEESIQETVSGQIVDETGAPLPGVSIIEKGTSNGVISDLDGNFTLSVASEESILIFSFIGMKTIELPVGDRRNFNLTMTSDETALDEVVVVGYGTVKKSDLTGSVGVVGSEELLKAPINNALQGLKGKVAGVNVFLNSGSPSSSPRVLIRGLGTINSSSQPLYVVDGVVMENIEFLNPNDIESMEVLKDASSTAIYGARGANGVIMVSTKRGAKSIGTTVGYDGFFSIGVLPKKLDVLNAEEFMEVLRQGFENHSKYRPGTSIPAFTANDPNLFDANGNPLYDTDWQEEATRTAISHNHQLSFQSKAEKSSFGAFINYADMEGIMLNNYLKRINGKFAFDAQPKEWLSLGFNVLANSTNENVFEESGGHQMPRRSMIEMPAIFPVQFPDGTYSNSSMVSDPYGLEAIPNPVHVLKTQDRLRKRTKLFGNFYTTFHILPGLDLRSQIGFDKNDYNEQIYSPTDLINISSPNGYAYLANDRSLYWQQENYLTYTKDFGDHSINAMAGLSWQKRTSEFFNVSATGFSDDTFTFNRIQAASQPGTPNSGYDEWSMNSYFLRGNYNYKDKYLVTFTGRVDGSSRFGDNNKYGVFPSVGLGYVISNEPFMQGLSNSINELKLRSSFGITGNTEIPTYQSLGTISAGTTLINGTRAPISYVNRLPNPDLEWEKTTQFDAGFDLSILNRALVFSFDYYYKLTNDLLLDRPVPSSSGFSAVRDNIGSVSNRGIEVLVKAFPVTTNDFSWESNLNFSYNQNQIEKLGENDEDIFPGPNWVSGSQTILRVGEPLSSFWGFERLGTWGTDEAAEAAEVGAIPGEAKRSAERKIIGNGLPKWTGSFINNFYYKNFDFTLDVQFVAGVDILQQFFHSTQDRTGFASGLSDVLYDAWTEDNQNTMVQQIRNGPYSGQNSEVDSHWVADGSYIRGNLISLGYTFNDLVAKNKGFNKLRVYANVQNAFLIHSKDFKGYDPEASSWEGNQWGQNIFFFQYPRPRTFTVGVSLQF</sequence>
<dbReference type="EMBL" id="JACIJO010000003">
    <property type="protein sequence ID" value="MBB6327410.1"/>
    <property type="molecule type" value="Genomic_DNA"/>
</dbReference>
<evidence type="ECO:0000256" key="9">
    <source>
        <dbReference type="RuleBase" id="RU003357"/>
    </source>
</evidence>
<dbReference type="RefSeq" id="WP_246388481.1">
    <property type="nucleotide sequence ID" value="NZ_JACIJO010000003.1"/>
</dbReference>
<dbReference type="Pfam" id="PF07715">
    <property type="entry name" value="Plug"/>
    <property type="match status" value="1"/>
</dbReference>
<evidence type="ECO:0000256" key="5">
    <source>
        <dbReference type="ARBA" id="ARBA00023077"/>
    </source>
</evidence>
<dbReference type="InterPro" id="IPR008969">
    <property type="entry name" value="CarboxyPept-like_regulatory"/>
</dbReference>
<feature type="domain" description="TonB-dependent receptor-like beta-barrel" evidence="10">
    <location>
        <begin position="549"/>
        <end position="1077"/>
    </location>
</feature>
<reference evidence="12 13" key="1">
    <citation type="submission" date="2020-08" db="EMBL/GenBank/DDBJ databases">
        <title>Genomic Encyclopedia of Type Strains, Phase IV (KMG-IV): sequencing the most valuable type-strain genomes for metagenomic binning, comparative biology and taxonomic classification.</title>
        <authorList>
            <person name="Goeker M."/>
        </authorList>
    </citation>
    <scope>NUCLEOTIDE SEQUENCE [LARGE SCALE GENOMIC DNA]</scope>
    <source>
        <strain evidence="12 13">DSM 102044</strain>
    </source>
</reference>
<keyword evidence="4 8" id="KW-0812">Transmembrane</keyword>
<evidence type="ECO:0000259" key="11">
    <source>
        <dbReference type="Pfam" id="PF07715"/>
    </source>
</evidence>
<dbReference type="Gene3D" id="2.40.170.20">
    <property type="entry name" value="TonB-dependent receptor, beta-barrel domain"/>
    <property type="match status" value="1"/>
</dbReference>
<evidence type="ECO:0000256" key="2">
    <source>
        <dbReference type="ARBA" id="ARBA00022448"/>
    </source>
</evidence>
<dbReference type="InterPro" id="IPR037066">
    <property type="entry name" value="Plug_dom_sf"/>
</dbReference>
<organism evidence="12 13">
    <name type="scientific">Algoriphagus iocasae</name>
    <dbReference type="NCBI Taxonomy" id="1836499"/>
    <lineage>
        <taxon>Bacteria</taxon>
        <taxon>Pseudomonadati</taxon>
        <taxon>Bacteroidota</taxon>
        <taxon>Cytophagia</taxon>
        <taxon>Cytophagales</taxon>
        <taxon>Cyclobacteriaceae</taxon>
        <taxon>Algoriphagus</taxon>
    </lineage>
</organism>
<dbReference type="InterPro" id="IPR000531">
    <property type="entry name" value="Beta-barrel_TonB"/>
</dbReference>
<dbReference type="Gene3D" id="2.170.130.10">
    <property type="entry name" value="TonB-dependent receptor, plug domain"/>
    <property type="match status" value="1"/>
</dbReference>
<comment type="similarity">
    <text evidence="8 9">Belongs to the TonB-dependent receptor family.</text>
</comment>
<gene>
    <name evidence="12" type="ORF">FHS59_003053</name>
</gene>
<dbReference type="SUPFAM" id="SSF49464">
    <property type="entry name" value="Carboxypeptidase regulatory domain-like"/>
    <property type="match status" value="1"/>
</dbReference>
<dbReference type="InterPro" id="IPR039426">
    <property type="entry name" value="TonB-dep_rcpt-like"/>
</dbReference>
<protein>
    <submittedName>
        <fullName evidence="12">TonB-linked SusC/RagA family outer membrane protein</fullName>
    </submittedName>
</protein>
<dbReference type="Pfam" id="PF00593">
    <property type="entry name" value="TonB_dep_Rec_b-barrel"/>
    <property type="match status" value="1"/>
</dbReference>
<keyword evidence="3 8" id="KW-1134">Transmembrane beta strand</keyword>
<keyword evidence="2 8" id="KW-0813">Transport</keyword>
<keyword evidence="6 8" id="KW-0472">Membrane</keyword>
<proteinExistence type="inferred from homology"/>
<comment type="subcellular location">
    <subcellularLocation>
        <location evidence="1 8">Cell outer membrane</location>
        <topology evidence="1 8">Multi-pass membrane protein</topology>
    </subcellularLocation>
</comment>
<evidence type="ECO:0000313" key="13">
    <source>
        <dbReference type="Proteomes" id="UP000588604"/>
    </source>
</evidence>
<accession>A0A841MJ53</accession>
<evidence type="ECO:0000256" key="3">
    <source>
        <dbReference type="ARBA" id="ARBA00022452"/>
    </source>
</evidence>
<evidence type="ECO:0000256" key="6">
    <source>
        <dbReference type="ARBA" id="ARBA00023136"/>
    </source>
</evidence>
<evidence type="ECO:0000256" key="8">
    <source>
        <dbReference type="PROSITE-ProRule" id="PRU01360"/>
    </source>
</evidence>
<feature type="domain" description="TonB-dependent receptor plug" evidence="11">
    <location>
        <begin position="226"/>
        <end position="332"/>
    </location>
</feature>
<keyword evidence="7 8" id="KW-0998">Cell outer membrane</keyword>
<dbReference type="InterPro" id="IPR023997">
    <property type="entry name" value="TonB-dep_OMP_SusC/RagA_CS"/>
</dbReference>
<evidence type="ECO:0000256" key="1">
    <source>
        <dbReference type="ARBA" id="ARBA00004571"/>
    </source>
</evidence>
<keyword evidence="5 9" id="KW-0798">TonB box</keyword>
<evidence type="ECO:0000256" key="4">
    <source>
        <dbReference type="ARBA" id="ARBA00022692"/>
    </source>
</evidence>
<dbReference type="NCBIfam" id="TIGR04057">
    <property type="entry name" value="SusC_RagA_signa"/>
    <property type="match status" value="1"/>
</dbReference>
<dbReference type="InterPro" id="IPR036942">
    <property type="entry name" value="Beta-barrel_TonB_sf"/>
</dbReference>
<comment type="caution">
    <text evidence="12">The sequence shown here is derived from an EMBL/GenBank/DDBJ whole genome shotgun (WGS) entry which is preliminary data.</text>
</comment>
<evidence type="ECO:0000259" key="10">
    <source>
        <dbReference type="Pfam" id="PF00593"/>
    </source>
</evidence>
<dbReference type="Pfam" id="PF13715">
    <property type="entry name" value="CarbopepD_reg_2"/>
    <property type="match status" value="1"/>
</dbReference>
<dbReference type="NCBIfam" id="TIGR04056">
    <property type="entry name" value="OMP_RagA_SusC"/>
    <property type="match status" value="1"/>
</dbReference>
<dbReference type="InterPro" id="IPR023996">
    <property type="entry name" value="TonB-dep_OMP_SusC/RagA"/>
</dbReference>